<name>A0ABQ3UWM6_9CHLR</name>
<dbReference type="NCBIfam" id="TIGR01180">
    <property type="entry name" value="aman2_put"/>
    <property type="match status" value="1"/>
</dbReference>
<evidence type="ECO:0000256" key="1">
    <source>
        <dbReference type="SAM" id="SignalP"/>
    </source>
</evidence>
<dbReference type="Gene3D" id="2.60.120.260">
    <property type="entry name" value="Galactose-binding domain-like"/>
    <property type="match status" value="1"/>
</dbReference>
<dbReference type="InterPro" id="IPR008979">
    <property type="entry name" value="Galactose-bd-like_sf"/>
</dbReference>
<sequence length="1110" mass="116514">MLRRFVLPCGIILSLLVAQSLMLFKAPVAHAHALATQNLVQYVNPFIGTASSNAPNPVPGGSGGSTYPGAVVPFGMVQFSPDTPNGSPSGYAYNDNTIQEFSVTHFDGAGCANNDDLPILPITGSLGASPGSSWTSYSSTYTKSNESASPGYYKNKLDKYNTQVELTATTRTGMARFTYPSTSQATVLLNTSRSATGSRSGSVQISGSSVTGSVTAGGFCGSSKTYKIYFAIQFDQTPTGVGTWSGGTISAGSTSTSGTNTGGYLTFNTSGNAIVQMKVALSYVSIANAQQNLASENAGWDFAGVQSNASNTWNAMLNRVQVSGNSTTDLTEFYTALYHTVQSPNVASDVNGQYQGFDGAVHTASSMTVYQNYSGWDIYRSWTALVSMIAPSEMTDIVKSMVLDGQQGGELPKWSQETNEDFIMTGDPGPIIVSSAYAFGVRNFDTAGAFALMDKVGSDVNATTQGSPIRGNLGSYLSQHYVAGDASDSLEYSASDFAIAQFAKALGNTSAYNTYMSHAQWWENVFNPTTSYITPRNSNGTWAVPLNPASGSGFTEGNAAQYTWNVTYNAQSLINLMGGNATAIQRLNHLFTQVNAGLSQPYYYIGNEPEFATPWFYNFSGYPAGTQTAVRSVMTGAFTSAAGGLPGNDDLGATSAWYVWAALGLYPATPGADTLVLHGPLFSSETIQLAGSKVLQINGSGASDSAPYVQSLNVNGVASNQAWLHYSDIANGATLDFTMGNSASNWGASGTPPPSFNDGFTPPPAAPALGTNLALNKATTGSTACASSEGAANAVDGALKGNSKWCSGVTPSSLVVDLGSAQTVGSFVLKNAGLGGEVTSWNTNAYTIQLSTDNSNWTTVVNVSGNQASRVYNTIAPRSARYVKLNVTKPTSTTDTATRLYELEVYSAGAGAPLFSTGFESGDPQLTWTNTVDTGSYPHGGSSNVTGICCSLTGPETDIRSGETQHTGNVALMYSGLTQGASSEYAYMKLFDVSSRNIAVNTNTTLTYWIYPQSTATSNLVSGSNSTCVALDLIFSDGTNLRDSGIVDQNGNRSHPAYQCNHLTLDTWNQVTINLGSLATGRTITSINLGYDQPNSSGGYRGYVDDIVIQ</sequence>
<dbReference type="InterPro" id="IPR050883">
    <property type="entry name" value="PNGase"/>
</dbReference>
<dbReference type="InterPro" id="IPR012939">
    <property type="entry name" value="Glyco_hydro_92"/>
</dbReference>
<feature type="chain" id="PRO_5047203896" evidence="1">
    <location>
        <begin position="32"/>
        <end position="1110"/>
    </location>
</feature>
<organism evidence="3 4">
    <name type="scientific">Ktedonobacter robiniae</name>
    <dbReference type="NCBI Taxonomy" id="2778365"/>
    <lineage>
        <taxon>Bacteria</taxon>
        <taxon>Bacillati</taxon>
        <taxon>Chloroflexota</taxon>
        <taxon>Ktedonobacteria</taxon>
        <taxon>Ktedonobacterales</taxon>
        <taxon>Ktedonobacteraceae</taxon>
        <taxon>Ktedonobacter</taxon>
    </lineage>
</organism>
<accession>A0ABQ3UWM6</accession>
<dbReference type="SUPFAM" id="SSF49785">
    <property type="entry name" value="Galactose-binding domain-like"/>
    <property type="match status" value="1"/>
</dbReference>
<evidence type="ECO:0000313" key="4">
    <source>
        <dbReference type="Proteomes" id="UP000654345"/>
    </source>
</evidence>
<dbReference type="InterPro" id="IPR041371">
    <property type="entry name" value="GH92_N"/>
</dbReference>
<dbReference type="Pfam" id="PF17678">
    <property type="entry name" value="Glyco_hydro_92N"/>
    <property type="match status" value="1"/>
</dbReference>
<dbReference type="PANTHER" id="PTHR12143:SF39">
    <property type="entry name" value="SECRETED PROTEIN"/>
    <property type="match status" value="1"/>
</dbReference>
<gene>
    <name evidence="3" type="ORF">KSB_57210</name>
</gene>
<dbReference type="SUPFAM" id="SSF48208">
    <property type="entry name" value="Six-hairpin glycosidases"/>
    <property type="match status" value="1"/>
</dbReference>
<dbReference type="Gene3D" id="3.30.2080.10">
    <property type="entry name" value="GH92 mannosidase domain"/>
    <property type="match status" value="1"/>
</dbReference>
<proteinExistence type="predicted"/>
<dbReference type="RefSeq" id="WP_201373665.1">
    <property type="nucleotide sequence ID" value="NZ_BNJG01000002.1"/>
</dbReference>
<comment type="caution">
    <text evidence="3">The sequence shown here is derived from an EMBL/GenBank/DDBJ whole genome shotgun (WGS) entry which is preliminary data.</text>
</comment>
<dbReference type="Gene3D" id="1.20.1610.10">
    <property type="entry name" value="alpha-1,2-mannosidases domains"/>
    <property type="match status" value="1"/>
</dbReference>
<evidence type="ECO:0000313" key="3">
    <source>
        <dbReference type="EMBL" id="GHO57246.1"/>
    </source>
</evidence>
<dbReference type="InterPro" id="IPR008928">
    <property type="entry name" value="6-hairpin_glycosidase_sf"/>
</dbReference>
<protein>
    <submittedName>
        <fullName evidence="3">Alpha-1,2-mannosidase</fullName>
    </submittedName>
</protein>
<dbReference type="Pfam" id="PF00754">
    <property type="entry name" value="F5_F8_type_C"/>
    <property type="match status" value="1"/>
</dbReference>
<dbReference type="InterPro" id="IPR005887">
    <property type="entry name" value="GH92_a_mannosidase_put"/>
</dbReference>
<feature type="domain" description="F5/8 type C" evidence="2">
    <location>
        <begin position="764"/>
        <end position="908"/>
    </location>
</feature>
<keyword evidence="1" id="KW-0732">Signal</keyword>
<evidence type="ECO:0000259" key="2">
    <source>
        <dbReference type="PROSITE" id="PS50022"/>
    </source>
</evidence>
<reference evidence="3 4" key="1">
    <citation type="journal article" date="2021" name="Int. J. Syst. Evol. Microbiol.">
        <title>Reticulibacter mediterranei gen. nov., sp. nov., within the new family Reticulibacteraceae fam. nov., and Ktedonospora formicarum gen. nov., sp. nov., Ktedonobacter robiniae sp. nov., Dictyobacter formicarum sp. nov. and Dictyobacter arantiisoli sp. nov., belonging to the class Ktedonobacteria.</title>
        <authorList>
            <person name="Yabe S."/>
            <person name="Zheng Y."/>
            <person name="Wang C.M."/>
            <person name="Sakai Y."/>
            <person name="Abe K."/>
            <person name="Yokota A."/>
            <person name="Donadio S."/>
            <person name="Cavaletti L."/>
            <person name="Monciardini P."/>
        </authorList>
    </citation>
    <scope>NUCLEOTIDE SEQUENCE [LARGE SCALE GENOMIC DNA]</scope>
    <source>
        <strain evidence="3 4">SOSP1-30</strain>
    </source>
</reference>
<dbReference type="Gene3D" id="2.70.98.10">
    <property type="match status" value="1"/>
</dbReference>
<dbReference type="PROSITE" id="PS50022">
    <property type="entry name" value="FA58C_3"/>
    <property type="match status" value="1"/>
</dbReference>
<dbReference type="EMBL" id="BNJG01000002">
    <property type="protein sequence ID" value="GHO57246.1"/>
    <property type="molecule type" value="Genomic_DNA"/>
</dbReference>
<dbReference type="Gene3D" id="1.20.1050.60">
    <property type="entry name" value="alpha-1,2-mannosidase"/>
    <property type="match status" value="1"/>
</dbReference>
<dbReference type="PANTHER" id="PTHR12143">
    <property type="entry name" value="PEPTIDE N-GLYCANASE PNGASE -RELATED"/>
    <property type="match status" value="1"/>
</dbReference>
<dbReference type="InterPro" id="IPR000421">
    <property type="entry name" value="FA58C"/>
</dbReference>
<dbReference type="Pfam" id="PF07971">
    <property type="entry name" value="Glyco_hydro_92"/>
    <property type="match status" value="1"/>
</dbReference>
<keyword evidence="4" id="KW-1185">Reference proteome</keyword>
<feature type="signal peptide" evidence="1">
    <location>
        <begin position="1"/>
        <end position="31"/>
    </location>
</feature>
<dbReference type="InterPro" id="IPR014718">
    <property type="entry name" value="GH-type_carb-bd"/>
</dbReference>
<dbReference type="Proteomes" id="UP000654345">
    <property type="component" value="Unassembled WGS sequence"/>
</dbReference>